<sequence>MALAFADAFNAQHTKGYDADGNKGKDFFGIGSPVVYSNSNNADKTVSLTAEVVDSTKVQATDYQIVFDGTDWKVTRLADNTTFTATKDVDGNWRLTV</sequence>
<gene>
    <name evidence="3" type="primary">flgK_2</name>
    <name evidence="3" type="ORF">NCTC10047_03603</name>
</gene>
<accession>A0A3S4HGF1</accession>
<reference evidence="3 4" key="1">
    <citation type="submission" date="2018-12" db="EMBL/GenBank/DDBJ databases">
        <authorList>
            <consortium name="Pathogen Informatics"/>
        </authorList>
    </citation>
    <scope>NUCLEOTIDE SEQUENCE [LARGE SCALE GENOMIC DNA]</scope>
    <source>
        <strain evidence="3 4">NCTC10047</strain>
    </source>
</reference>
<keyword evidence="3" id="KW-0966">Cell projection</keyword>
<name>A0A3S4HGF1_SALER</name>
<keyword evidence="3" id="KW-0282">Flagellum</keyword>
<organism evidence="3 4">
    <name type="scientific">Salmonella enterica subsp. arizonae</name>
    <dbReference type="NCBI Taxonomy" id="59203"/>
    <lineage>
        <taxon>Bacteria</taxon>
        <taxon>Pseudomonadati</taxon>
        <taxon>Pseudomonadota</taxon>
        <taxon>Gammaproteobacteria</taxon>
        <taxon>Enterobacterales</taxon>
        <taxon>Enterobacteriaceae</taxon>
        <taxon>Salmonella</taxon>
    </lineage>
</organism>
<keyword evidence="3" id="KW-0969">Cilium</keyword>
<evidence type="ECO:0000313" key="3">
    <source>
        <dbReference type="EMBL" id="VEA77676.1"/>
    </source>
</evidence>
<protein>
    <submittedName>
        <fullName evidence="3">Flagellar hook-associated protein 1</fullName>
    </submittedName>
</protein>
<dbReference type="Pfam" id="PF22638">
    <property type="entry name" value="FlgK_D1"/>
    <property type="match status" value="1"/>
</dbReference>
<dbReference type="Pfam" id="PF21158">
    <property type="entry name" value="flgK_1st_1"/>
    <property type="match status" value="1"/>
</dbReference>
<dbReference type="AlphaFoldDB" id="A0A3S4HGF1"/>
<evidence type="ECO:0000259" key="1">
    <source>
        <dbReference type="Pfam" id="PF21158"/>
    </source>
</evidence>
<dbReference type="InterPro" id="IPR049119">
    <property type="entry name" value="FlgK_D2-like"/>
</dbReference>
<dbReference type="EMBL" id="LR134156">
    <property type="protein sequence ID" value="VEA77676.1"/>
    <property type="molecule type" value="Genomic_DNA"/>
</dbReference>
<dbReference type="InterPro" id="IPR053927">
    <property type="entry name" value="FlgK_helical"/>
</dbReference>
<dbReference type="Proteomes" id="UP000275676">
    <property type="component" value="Chromosome"/>
</dbReference>
<proteinExistence type="predicted"/>
<feature type="domain" description="Flagellar hook-associated protein 1 D2-like" evidence="1">
    <location>
        <begin position="36"/>
        <end position="92"/>
    </location>
</feature>
<dbReference type="SUPFAM" id="SSF64518">
    <property type="entry name" value="Phase 1 flagellin"/>
    <property type="match status" value="1"/>
</dbReference>
<feature type="domain" description="Flagellar hook-associated protein FlgK helical" evidence="2">
    <location>
        <begin position="1"/>
        <end position="28"/>
    </location>
</feature>
<evidence type="ECO:0000259" key="2">
    <source>
        <dbReference type="Pfam" id="PF22638"/>
    </source>
</evidence>
<evidence type="ECO:0000313" key="4">
    <source>
        <dbReference type="Proteomes" id="UP000275676"/>
    </source>
</evidence>